<feature type="transmembrane region" description="Helical" evidence="2">
    <location>
        <begin position="30"/>
        <end position="51"/>
    </location>
</feature>
<protein>
    <submittedName>
        <fullName evidence="3">Uncharacterized protein</fullName>
    </submittedName>
</protein>
<dbReference type="AlphaFoldDB" id="A0AAJ8JU25"/>
<keyword evidence="2" id="KW-1133">Transmembrane helix</keyword>
<reference evidence="3" key="2">
    <citation type="journal article" date="2022" name="Elife">
        <title>Obligate sexual reproduction of a homothallic fungus closely related to the Cryptococcus pathogenic species complex.</title>
        <authorList>
            <person name="Passer A.R."/>
            <person name="Clancey S.A."/>
            <person name="Shea T."/>
            <person name="David-Palma M."/>
            <person name="Averette A.F."/>
            <person name="Boekhout T."/>
            <person name="Porcel B.M."/>
            <person name="Nowrousian M."/>
            <person name="Cuomo C.A."/>
            <person name="Sun S."/>
            <person name="Heitman J."/>
            <person name="Coelho M.A."/>
        </authorList>
    </citation>
    <scope>NUCLEOTIDE SEQUENCE</scope>
    <source>
        <strain evidence="3">CBS 7841</strain>
    </source>
</reference>
<feature type="compositionally biased region" description="Basic and acidic residues" evidence="1">
    <location>
        <begin position="377"/>
        <end position="389"/>
    </location>
</feature>
<feature type="region of interest" description="Disordered" evidence="1">
    <location>
        <begin position="303"/>
        <end position="394"/>
    </location>
</feature>
<reference evidence="3" key="1">
    <citation type="submission" date="2016-06" db="EMBL/GenBank/DDBJ databases">
        <authorList>
            <person name="Cuomo C."/>
            <person name="Litvintseva A."/>
            <person name="Heitman J."/>
            <person name="Chen Y."/>
            <person name="Sun S."/>
            <person name="Springer D."/>
            <person name="Dromer F."/>
            <person name="Young S."/>
            <person name="Zeng Q."/>
            <person name="Chapman S."/>
            <person name="Gujja S."/>
            <person name="Saif S."/>
            <person name="Birren B."/>
        </authorList>
    </citation>
    <scope>NUCLEOTIDE SEQUENCE</scope>
    <source>
        <strain evidence="3">CBS 7841</strain>
    </source>
</reference>
<accession>A0AAJ8JU25</accession>
<keyword evidence="2" id="KW-0812">Transmembrane</keyword>
<gene>
    <name evidence="3" type="ORF">L203_103686</name>
</gene>
<dbReference type="Proteomes" id="UP000094043">
    <property type="component" value="Chromosome 4"/>
</dbReference>
<feature type="compositionally biased region" description="Pro residues" evidence="1">
    <location>
        <begin position="7"/>
        <end position="20"/>
    </location>
</feature>
<dbReference type="GeneID" id="91087896"/>
<name>A0AAJ8JU25_9TREE</name>
<organism evidence="3 4">
    <name type="scientific">Cryptococcus depauperatus CBS 7841</name>
    <dbReference type="NCBI Taxonomy" id="1295531"/>
    <lineage>
        <taxon>Eukaryota</taxon>
        <taxon>Fungi</taxon>
        <taxon>Dikarya</taxon>
        <taxon>Basidiomycota</taxon>
        <taxon>Agaricomycotina</taxon>
        <taxon>Tremellomycetes</taxon>
        <taxon>Tremellales</taxon>
        <taxon>Cryptococcaceae</taxon>
        <taxon>Cryptococcus</taxon>
    </lineage>
</organism>
<reference evidence="3" key="3">
    <citation type="submission" date="2024-01" db="EMBL/GenBank/DDBJ databases">
        <authorList>
            <person name="Coelho M.A."/>
            <person name="David-Palma M."/>
            <person name="Shea T."/>
            <person name="Sun S."/>
            <person name="Cuomo C.A."/>
            <person name="Heitman J."/>
        </authorList>
    </citation>
    <scope>NUCLEOTIDE SEQUENCE</scope>
    <source>
        <strain evidence="3">CBS 7841</strain>
    </source>
</reference>
<feature type="transmembrane region" description="Helical" evidence="2">
    <location>
        <begin position="199"/>
        <end position="221"/>
    </location>
</feature>
<feature type="region of interest" description="Disordered" evidence="1">
    <location>
        <begin position="1"/>
        <end position="20"/>
    </location>
</feature>
<feature type="compositionally biased region" description="Low complexity" evidence="1">
    <location>
        <begin position="361"/>
        <end position="372"/>
    </location>
</feature>
<evidence type="ECO:0000256" key="1">
    <source>
        <dbReference type="SAM" id="MobiDB-lite"/>
    </source>
</evidence>
<feature type="compositionally biased region" description="Basic and acidic residues" evidence="1">
    <location>
        <begin position="317"/>
        <end position="360"/>
    </location>
</feature>
<proteinExistence type="predicted"/>
<dbReference type="KEGG" id="cdep:91087896"/>
<evidence type="ECO:0000313" key="3">
    <source>
        <dbReference type="EMBL" id="WVN88475.1"/>
    </source>
</evidence>
<keyword evidence="4" id="KW-1185">Reference proteome</keyword>
<feature type="compositionally biased region" description="Low complexity" evidence="1">
    <location>
        <begin position="231"/>
        <end position="244"/>
    </location>
</feature>
<dbReference type="EMBL" id="CP143787">
    <property type="protein sequence ID" value="WVN88475.1"/>
    <property type="molecule type" value="Genomic_DNA"/>
</dbReference>
<feature type="transmembrane region" description="Helical" evidence="2">
    <location>
        <begin position="63"/>
        <end position="83"/>
    </location>
</feature>
<sequence>MQNSIPPSVPNPPPQPAPFTPTPTLLPGPFILLVLLPAIPLLLFSIGARPPDTSALPFSTNDLFVTTSLICFAFGAVLMLGVYPDVGGRLWLWIREGEGLDWDSSGAGGLMEGLGLGDWQWKSSTAGSRDETVQAVKSSVSRSAWVWDGRYRRWVPNPVPPPLVAKPVARVNSRALAYKHLTALREFRPRWYSTQKPELTLALVIIGFVIFISIVVLGNFLKSAYDSEATSNSSSSSNSRSGSSTLTPWVERELRKRKDEKSDETIKRVEKEEKAEEEQVKKKGNEELEKWRKKREKEKEVLKRELTKRKMPLADLEDNKSQNNKDKSKKNEKNEKDKNNEKGEKDKNKKNNKNGDEQNGKTKVGIGTKVKTFLLGERAKTPNEEKNDGTWEPADAGVAEVTITNSTANAQREAERLKAGG</sequence>
<dbReference type="RefSeq" id="XP_066069175.1">
    <property type="nucleotide sequence ID" value="XM_066213078.1"/>
</dbReference>
<feature type="compositionally biased region" description="Basic and acidic residues" evidence="1">
    <location>
        <begin position="250"/>
        <end position="284"/>
    </location>
</feature>
<evidence type="ECO:0000313" key="4">
    <source>
        <dbReference type="Proteomes" id="UP000094043"/>
    </source>
</evidence>
<keyword evidence="2" id="KW-0472">Membrane</keyword>
<feature type="region of interest" description="Disordered" evidence="1">
    <location>
        <begin position="228"/>
        <end position="284"/>
    </location>
</feature>
<evidence type="ECO:0000256" key="2">
    <source>
        <dbReference type="SAM" id="Phobius"/>
    </source>
</evidence>